<keyword evidence="7 8" id="KW-0472">Membrane</keyword>
<keyword evidence="11" id="KW-1185">Reference proteome</keyword>
<evidence type="ECO:0000256" key="1">
    <source>
        <dbReference type="ARBA" id="ARBA00004141"/>
    </source>
</evidence>
<dbReference type="EMBL" id="CAJVPP010001431">
    <property type="protein sequence ID" value="CAG8554935.1"/>
    <property type="molecule type" value="Genomic_DNA"/>
</dbReference>
<comment type="caution">
    <text evidence="10">The sequence shown here is derived from an EMBL/GenBank/DDBJ whole genome shotgun (WGS) entry which is preliminary data.</text>
</comment>
<evidence type="ECO:0000256" key="8">
    <source>
        <dbReference type="SAM" id="Phobius"/>
    </source>
</evidence>
<dbReference type="GO" id="GO:0006629">
    <property type="term" value="P:lipid metabolic process"/>
    <property type="evidence" value="ECO:0007669"/>
    <property type="project" value="InterPro"/>
</dbReference>
<feature type="transmembrane region" description="Helical" evidence="8">
    <location>
        <begin position="185"/>
        <end position="207"/>
    </location>
</feature>
<gene>
    <name evidence="10" type="ORF">FMOSSE_LOCUS6662</name>
</gene>
<sequence>MSQSGIFTKSNLVYIPLSVTIAHTLHFIFNSPLSTWQEFPPNLPISVYSSVFFTPFLLFLSLTFEPIHSRSRFYTLLSLALIYVSIPISFRGKYPPLPHNTFVNYGAIFGLKMLLFLKSNRVYLNQEDSKQEKEFKSFLWSLFNFRFNSYIIPPKKESSNEKGNSLMITSPTTSQINKKLINRTIITLIKCLFIELVSFISIKYTMIIPEEPYQLRLIEFFTKGIPAITTPSMLQQLNFFLCIYLTISVYNYDIYTIISAIFYRLFLHSSSETKNFKPILIKSGLLTPSEYISLKEWMITYLFNTKHLFSEPWMASSPRDFWSARWQLLVNESFKELGYLPVKNVFTTIVPKKIANIMGVFGAFGVSALLHEYLIIGAFDIWTGEHFFFFMIHGVIFILWEAVFGRDNTNENSKIKRFLKWVLLLIVNLSVLPAFVEPLRRRPELVEIPMYLAKYYQSN</sequence>
<dbReference type="GO" id="GO:0016020">
    <property type="term" value="C:membrane"/>
    <property type="evidence" value="ECO:0007669"/>
    <property type="project" value="UniProtKB-SubCell"/>
</dbReference>
<evidence type="ECO:0000259" key="9">
    <source>
        <dbReference type="Pfam" id="PF13813"/>
    </source>
</evidence>
<dbReference type="AlphaFoldDB" id="A0A9N9B457"/>
<feature type="transmembrane region" description="Helical" evidence="8">
    <location>
        <begin position="387"/>
        <end position="406"/>
    </location>
</feature>
<dbReference type="Pfam" id="PF13813">
    <property type="entry name" value="MBOAT_2"/>
    <property type="match status" value="1"/>
</dbReference>
<evidence type="ECO:0000256" key="6">
    <source>
        <dbReference type="ARBA" id="ARBA00022989"/>
    </source>
</evidence>
<evidence type="ECO:0000256" key="3">
    <source>
        <dbReference type="ARBA" id="ARBA00007282"/>
    </source>
</evidence>
<keyword evidence="5 8" id="KW-0812">Transmembrane</keyword>
<feature type="transmembrane region" description="Helical" evidence="8">
    <location>
        <begin position="45"/>
        <end position="64"/>
    </location>
</feature>
<dbReference type="GO" id="GO:0008374">
    <property type="term" value="F:O-acyltransferase activity"/>
    <property type="evidence" value="ECO:0007669"/>
    <property type="project" value="InterPro"/>
</dbReference>
<protein>
    <submittedName>
        <fullName evidence="10">5417_t:CDS:1</fullName>
    </submittedName>
</protein>
<dbReference type="PANTHER" id="PTHR31595:SF57">
    <property type="entry name" value="OS04G0481900 PROTEIN"/>
    <property type="match status" value="1"/>
</dbReference>
<dbReference type="Proteomes" id="UP000789375">
    <property type="component" value="Unassembled WGS sequence"/>
</dbReference>
<comment type="pathway">
    <text evidence="2">Secondary metabolite biosynthesis.</text>
</comment>
<feature type="transmembrane region" description="Helical" evidence="8">
    <location>
        <begin position="102"/>
        <end position="117"/>
    </location>
</feature>
<evidence type="ECO:0000313" key="11">
    <source>
        <dbReference type="Proteomes" id="UP000789375"/>
    </source>
</evidence>
<feature type="transmembrane region" description="Helical" evidence="8">
    <location>
        <begin position="73"/>
        <end position="90"/>
    </location>
</feature>
<evidence type="ECO:0000256" key="4">
    <source>
        <dbReference type="ARBA" id="ARBA00022679"/>
    </source>
</evidence>
<feature type="domain" description="Wax synthase" evidence="9">
    <location>
        <begin position="307"/>
        <end position="390"/>
    </location>
</feature>
<proteinExistence type="inferred from homology"/>
<dbReference type="InterPro" id="IPR032805">
    <property type="entry name" value="Wax_synthase_dom"/>
</dbReference>
<evidence type="ECO:0000313" key="10">
    <source>
        <dbReference type="EMBL" id="CAG8554935.1"/>
    </source>
</evidence>
<comment type="similarity">
    <text evidence="3">Belongs to the wax synthase family.</text>
</comment>
<comment type="subcellular location">
    <subcellularLocation>
        <location evidence="1">Membrane</location>
        <topology evidence="1">Multi-pass membrane protein</topology>
    </subcellularLocation>
</comment>
<accession>A0A9N9B457</accession>
<keyword evidence="4" id="KW-0808">Transferase</keyword>
<reference evidence="10" key="1">
    <citation type="submission" date="2021-06" db="EMBL/GenBank/DDBJ databases">
        <authorList>
            <person name="Kallberg Y."/>
            <person name="Tangrot J."/>
            <person name="Rosling A."/>
        </authorList>
    </citation>
    <scope>NUCLEOTIDE SEQUENCE</scope>
    <source>
        <strain evidence="10">87-6 pot B 2015</strain>
    </source>
</reference>
<feature type="transmembrane region" description="Helical" evidence="8">
    <location>
        <begin position="12"/>
        <end position="33"/>
    </location>
</feature>
<keyword evidence="6 8" id="KW-1133">Transmembrane helix</keyword>
<evidence type="ECO:0000256" key="7">
    <source>
        <dbReference type="ARBA" id="ARBA00023136"/>
    </source>
</evidence>
<feature type="transmembrane region" description="Helical" evidence="8">
    <location>
        <begin position="243"/>
        <end position="267"/>
    </location>
</feature>
<evidence type="ECO:0000256" key="2">
    <source>
        <dbReference type="ARBA" id="ARBA00005179"/>
    </source>
</evidence>
<name>A0A9N9B457_FUNMO</name>
<feature type="transmembrane region" description="Helical" evidence="8">
    <location>
        <begin position="354"/>
        <end position="375"/>
    </location>
</feature>
<organism evidence="10 11">
    <name type="scientific">Funneliformis mosseae</name>
    <name type="common">Endomycorrhizal fungus</name>
    <name type="synonym">Glomus mosseae</name>
    <dbReference type="NCBI Taxonomy" id="27381"/>
    <lineage>
        <taxon>Eukaryota</taxon>
        <taxon>Fungi</taxon>
        <taxon>Fungi incertae sedis</taxon>
        <taxon>Mucoromycota</taxon>
        <taxon>Glomeromycotina</taxon>
        <taxon>Glomeromycetes</taxon>
        <taxon>Glomerales</taxon>
        <taxon>Glomeraceae</taxon>
        <taxon>Funneliformis</taxon>
    </lineage>
</organism>
<evidence type="ECO:0000256" key="5">
    <source>
        <dbReference type="ARBA" id="ARBA00022692"/>
    </source>
</evidence>
<dbReference type="PANTHER" id="PTHR31595">
    <property type="entry name" value="LONG-CHAIN-ALCOHOL O-FATTY-ACYLTRANSFERASE 3-RELATED"/>
    <property type="match status" value="1"/>
</dbReference>
<feature type="transmembrane region" description="Helical" evidence="8">
    <location>
        <begin position="418"/>
        <end position="436"/>
    </location>
</feature>
<dbReference type="InterPro" id="IPR044851">
    <property type="entry name" value="Wax_synthase"/>
</dbReference>